<name>A0A8H6RT70_9PEZI</name>
<evidence type="ECO:0000313" key="2">
    <source>
        <dbReference type="Proteomes" id="UP000660729"/>
    </source>
</evidence>
<dbReference type="Proteomes" id="UP000660729">
    <property type="component" value="Unassembled WGS sequence"/>
</dbReference>
<comment type="caution">
    <text evidence="1">The sequence shown here is derived from an EMBL/GenBank/DDBJ whole genome shotgun (WGS) entry which is preliminary data.</text>
</comment>
<accession>A0A8H6RT70</accession>
<reference evidence="1" key="1">
    <citation type="submission" date="2020-04" db="EMBL/GenBank/DDBJ databases">
        <title>Draft genome resource of the tomato pathogen Pseudocercospora fuligena.</title>
        <authorList>
            <person name="Zaccaron A."/>
        </authorList>
    </citation>
    <scope>NUCLEOTIDE SEQUENCE</scope>
    <source>
        <strain evidence="1">PF001</strain>
    </source>
</reference>
<protein>
    <submittedName>
        <fullName evidence="1">Uncharacterized protein</fullName>
    </submittedName>
</protein>
<evidence type="ECO:0000313" key="1">
    <source>
        <dbReference type="EMBL" id="KAF7197956.1"/>
    </source>
</evidence>
<proteinExistence type="predicted"/>
<dbReference type="EMBL" id="JABCIY010000004">
    <property type="protein sequence ID" value="KAF7197956.1"/>
    <property type="molecule type" value="Genomic_DNA"/>
</dbReference>
<sequence length="134" mass="14613">MATQNITITKASSVVPWIGRFLITTLEPLFAVGGVVLCLTKPEDYLSGLTRESVTSIDPLTKFVYTELGGGWLVIIFAESVIMRLVDTYASGSCFALPSCSQTSSTLILLRRLLAAGHLGQCCRTGRRWTGLRR</sequence>
<organism evidence="1 2">
    <name type="scientific">Pseudocercospora fuligena</name>
    <dbReference type="NCBI Taxonomy" id="685502"/>
    <lineage>
        <taxon>Eukaryota</taxon>
        <taxon>Fungi</taxon>
        <taxon>Dikarya</taxon>
        <taxon>Ascomycota</taxon>
        <taxon>Pezizomycotina</taxon>
        <taxon>Dothideomycetes</taxon>
        <taxon>Dothideomycetidae</taxon>
        <taxon>Mycosphaerellales</taxon>
        <taxon>Mycosphaerellaceae</taxon>
        <taxon>Pseudocercospora</taxon>
    </lineage>
</organism>
<keyword evidence="2" id="KW-1185">Reference proteome</keyword>
<dbReference type="OrthoDB" id="5313995at2759"/>
<dbReference type="AlphaFoldDB" id="A0A8H6RT70"/>
<gene>
    <name evidence="1" type="ORF">HII31_00670</name>
</gene>